<dbReference type="Pfam" id="PF01738">
    <property type="entry name" value="DLH"/>
    <property type="match status" value="1"/>
</dbReference>
<dbReference type="Gene3D" id="1.10.10.800">
    <property type="match status" value="1"/>
</dbReference>
<dbReference type="InterPro" id="IPR051411">
    <property type="entry name" value="Polyketide_trans_af380"/>
</dbReference>
<dbReference type="EMBL" id="FOSK01000012">
    <property type="protein sequence ID" value="SFK94630.1"/>
    <property type="molecule type" value="Genomic_DNA"/>
</dbReference>
<reference evidence="2 3" key="1">
    <citation type="submission" date="2016-10" db="EMBL/GenBank/DDBJ databases">
        <authorList>
            <person name="Varghese N."/>
            <person name="Submissions S."/>
        </authorList>
    </citation>
    <scope>NUCLEOTIDE SEQUENCE [LARGE SCALE GENOMIC DNA]</scope>
    <source>
        <strain evidence="2 3">DSM 16392</strain>
    </source>
</reference>
<organism evidence="2 3">
    <name type="scientific">Pseudovibrio ascidiaceicola</name>
    <dbReference type="NCBI Taxonomy" id="285279"/>
    <lineage>
        <taxon>Bacteria</taxon>
        <taxon>Pseudomonadati</taxon>
        <taxon>Pseudomonadota</taxon>
        <taxon>Alphaproteobacteria</taxon>
        <taxon>Hyphomicrobiales</taxon>
        <taxon>Stappiaceae</taxon>
        <taxon>Pseudovibrio</taxon>
    </lineage>
</organism>
<dbReference type="Gene3D" id="3.40.50.1820">
    <property type="entry name" value="alpha/beta hydrolase"/>
    <property type="match status" value="1"/>
</dbReference>
<comment type="caution">
    <text evidence="2">The sequence shown here is derived from an EMBL/GenBank/DDBJ whole genome shotgun (WGS) entry which is preliminary data.</text>
</comment>
<dbReference type="PANTHER" id="PTHR47751:SF1">
    <property type="entry name" value="SUPERFAMILY HYDROLASE, PUTATIVE (AFU_ORTHOLOGUE AFUA_2G16580)-RELATED"/>
    <property type="match status" value="1"/>
</dbReference>
<evidence type="ECO:0000313" key="3">
    <source>
        <dbReference type="Proteomes" id="UP000199598"/>
    </source>
</evidence>
<feature type="domain" description="Dienelactone hydrolase" evidence="1">
    <location>
        <begin position="37"/>
        <end position="132"/>
    </location>
</feature>
<sequence length="307" mass="34072">MPERKKLGNNLDKVEVRPVEFECHGEVLHGDLYLPKKRPPHGKLPGVVVTGAWTSVKEQMAGLYASELAMRGFVALAFDFRGWGLSAHDGKTKYLEDPTRKTDDIRAAIDFMGRCPDVDPDRICGLGICASAGYMSAATGGNRHVHSLALVGPWLHNSEIVSEVYGGAEGVAELMKLGRDALTHEEPRYIVAASKVDDTALMFDVEYYTEEDRGLIPEFDNKFNLASWEAWLTFDGVHTADKQNQPTLIVHSEAAAIPKGAKEFARRMGDRATTLWFEDVSQFDFYDKAQPIDRALEAVAEHFLSTL</sequence>
<evidence type="ECO:0000313" key="2">
    <source>
        <dbReference type="EMBL" id="SFK94630.1"/>
    </source>
</evidence>
<dbReference type="SUPFAM" id="SSF53474">
    <property type="entry name" value="alpha/beta-Hydrolases"/>
    <property type="match status" value="1"/>
</dbReference>
<name>A0A1I4DPP5_9HYPH</name>
<dbReference type="RefSeq" id="WP_093522311.1">
    <property type="nucleotide sequence ID" value="NZ_FOSK01000012.1"/>
</dbReference>
<protein>
    <recommendedName>
        <fullName evidence="1">Dienelactone hydrolase domain-containing protein</fullName>
    </recommendedName>
</protein>
<dbReference type="Proteomes" id="UP000199598">
    <property type="component" value="Unassembled WGS sequence"/>
</dbReference>
<gene>
    <name evidence="2" type="ORF">SAMN04488518_11261</name>
</gene>
<accession>A0A1I4DPP5</accession>
<evidence type="ECO:0000259" key="1">
    <source>
        <dbReference type="Pfam" id="PF01738"/>
    </source>
</evidence>
<dbReference type="InterPro" id="IPR002925">
    <property type="entry name" value="Dienelactn_hydro"/>
</dbReference>
<proteinExistence type="predicted"/>
<keyword evidence="3" id="KW-1185">Reference proteome</keyword>
<dbReference type="InterPro" id="IPR029058">
    <property type="entry name" value="AB_hydrolase_fold"/>
</dbReference>
<dbReference type="PANTHER" id="PTHR47751">
    <property type="entry name" value="SUPERFAMILY HYDROLASE, PUTATIVE (AFU_ORTHOLOGUE AFUA_2G16580)-RELATED"/>
    <property type="match status" value="1"/>
</dbReference>